<keyword evidence="3 6" id="KW-0812">Transmembrane</keyword>
<evidence type="ECO:0000256" key="1">
    <source>
        <dbReference type="ARBA" id="ARBA00004141"/>
    </source>
</evidence>
<evidence type="ECO:0000313" key="7">
    <source>
        <dbReference type="EMBL" id="KJH45049.1"/>
    </source>
</evidence>
<feature type="transmembrane region" description="Helical" evidence="6">
    <location>
        <begin position="156"/>
        <end position="179"/>
    </location>
</feature>
<proteinExistence type="inferred from homology"/>
<keyword evidence="5 6" id="KW-0472">Membrane</keyword>
<dbReference type="Proteomes" id="UP000053766">
    <property type="component" value="Unassembled WGS sequence"/>
</dbReference>
<dbReference type="GO" id="GO:0016020">
    <property type="term" value="C:membrane"/>
    <property type="evidence" value="ECO:0007669"/>
    <property type="project" value="UniProtKB-SubCell"/>
</dbReference>
<dbReference type="EMBL" id="KN716431">
    <property type="protein sequence ID" value="KJH45049.1"/>
    <property type="molecule type" value="Genomic_DNA"/>
</dbReference>
<evidence type="ECO:0000256" key="4">
    <source>
        <dbReference type="ARBA" id="ARBA00022989"/>
    </source>
</evidence>
<keyword evidence="4 6" id="KW-1133">Transmembrane helix</keyword>
<organism evidence="7 8">
    <name type="scientific">Dictyocaulus viviparus</name>
    <name type="common">Bovine lungworm</name>
    <dbReference type="NCBI Taxonomy" id="29172"/>
    <lineage>
        <taxon>Eukaryota</taxon>
        <taxon>Metazoa</taxon>
        <taxon>Ecdysozoa</taxon>
        <taxon>Nematoda</taxon>
        <taxon>Chromadorea</taxon>
        <taxon>Rhabditida</taxon>
        <taxon>Rhabditina</taxon>
        <taxon>Rhabditomorpha</taxon>
        <taxon>Strongyloidea</taxon>
        <taxon>Metastrongylidae</taxon>
        <taxon>Dictyocaulus</taxon>
    </lineage>
</organism>
<evidence type="ECO:0000256" key="5">
    <source>
        <dbReference type="ARBA" id="ARBA00023136"/>
    </source>
</evidence>
<dbReference type="PANTHER" id="PTHR31216">
    <property type="entry name" value="SERPENTINE RECEPTOR CLASS BETA-1-RELATED-RELATED"/>
    <property type="match status" value="1"/>
</dbReference>
<feature type="transmembrane region" description="Helical" evidence="6">
    <location>
        <begin position="247"/>
        <end position="269"/>
    </location>
</feature>
<reference evidence="8" key="2">
    <citation type="journal article" date="2016" name="Sci. Rep.">
        <title>Dictyocaulus viviparus genome, variome and transcriptome elucidate lungworm biology and support future intervention.</title>
        <authorList>
            <person name="McNulty S.N."/>
            <person name="Strube C."/>
            <person name="Rosa B.A."/>
            <person name="Martin J.C."/>
            <person name="Tyagi R."/>
            <person name="Choi Y.J."/>
            <person name="Wang Q."/>
            <person name="Hallsworth Pepin K."/>
            <person name="Zhang X."/>
            <person name="Ozersky P."/>
            <person name="Wilson R.K."/>
            <person name="Sternberg P.W."/>
            <person name="Gasser R.B."/>
            <person name="Mitreva M."/>
        </authorList>
    </citation>
    <scope>NUCLEOTIDE SEQUENCE [LARGE SCALE GENOMIC DNA]</scope>
    <source>
        <strain evidence="8">HannoverDv2000</strain>
    </source>
</reference>
<evidence type="ECO:0000313" key="8">
    <source>
        <dbReference type="Proteomes" id="UP000053766"/>
    </source>
</evidence>
<feature type="transmembrane region" description="Helical" evidence="6">
    <location>
        <begin position="37"/>
        <end position="57"/>
    </location>
</feature>
<comment type="subcellular location">
    <subcellularLocation>
        <location evidence="1">Membrane</location>
        <topology evidence="1">Multi-pass membrane protein</topology>
    </subcellularLocation>
</comment>
<comment type="similarity">
    <text evidence="2">Belongs to the nematode receptor-like protein srb family.</text>
</comment>
<keyword evidence="8" id="KW-1185">Reference proteome</keyword>
<feature type="transmembrane region" description="Helical" evidence="6">
    <location>
        <begin position="69"/>
        <end position="91"/>
    </location>
</feature>
<dbReference type="PANTHER" id="PTHR31216:SF11">
    <property type="entry name" value="SERPENTINE RECEPTOR CLASS BETA-16-RELATED"/>
    <property type="match status" value="1"/>
</dbReference>
<evidence type="ECO:0000256" key="2">
    <source>
        <dbReference type="ARBA" id="ARBA00006860"/>
    </source>
</evidence>
<dbReference type="AlphaFoldDB" id="A0A0D8XML8"/>
<name>A0A0D8XML8_DICVI</name>
<evidence type="ECO:0000256" key="6">
    <source>
        <dbReference type="SAM" id="Phobius"/>
    </source>
</evidence>
<feature type="transmembrane region" description="Helical" evidence="6">
    <location>
        <begin position="111"/>
        <end position="135"/>
    </location>
</feature>
<dbReference type="PRINTS" id="PR00699">
    <property type="entry name" value="TMPROTEINSRB"/>
</dbReference>
<feature type="transmembrane region" description="Helical" evidence="6">
    <location>
        <begin position="289"/>
        <end position="308"/>
    </location>
</feature>
<dbReference type="OrthoDB" id="5836746at2759"/>
<dbReference type="STRING" id="29172.A0A0D8XML8"/>
<feature type="transmembrane region" description="Helical" evidence="6">
    <location>
        <begin position="199"/>
        <end position="220"/>
    </location>
</feature>
<dbReference type="InterPro" id="IPR002184">
    <property type="entry name" value="7TM_GPCR_serpentine_rcpt_Srb"/>
</dbReference>
<dbReference type="InterPro" id="IPR019408">
    <property type="entry name" value="7TM_GPCR_serpentine_rcpt_Srab"/>
</dbReference>
<reference evidence="7 8" key="1">
    <citation type="submission" date="2013-11" db="EMBL/GenBank/DDBJ databases">
        <title>Draft genome of the bovine lungworm Dictyocaulus viviparus.</title>
        <authorList>
            <person name="Mitreva M."/>
        </authorList>
    </citation>
    <scope>NUCLEOTIDE SEQUENCE [LARGE SCALE GENOMIC DNA]</scope>
    <source>
        <strain evidence="7 8">HannoverDv2000</strain>
    </source>
</reference>
<dbReference type="Pfam" id="PF10292">
    <property type="entry name" value="7TM_GPCR_Srab"/>
    <property type="match status" value="1"/>
</dbReference>
<sequence length="345" mass="40416">MNKSLMLEGTVLAGLQKQCIEYGQMIVTFPYYRCMQIFHIAISVSAVILIFQVFMKYWSKLIFHFNIKILLLSLYAASLLHAISTAVFQTYQLNLSFSYIRPCDVFLPRLFYAFFNLLYSYSNLWIENVQMTMIFERSMAFVFVGHYEKFTKKMGVCLAIFTIVVSAFQCIWTFWNAQFKTPQISYLFSPPESNKNIDVMNNVVFVVHVIGLFAMAFIYIKQRHHQRLGETLSVRFQICENRTSSRLLFALSVMQLTIFLIYPIALFYLKKGYDPHTSSLAVLYSNIHAAYLVPEYTLILPIITMYFLKRAKIKRQSKIQSMIEMRACGDEGWAIHSKHLQKQWE</sequence>
<dbReference type="GO" id="GO:0004888">
    <property type="term" value="F:transmembrane signaling receptor activity"/>
    <property type="evidence" value="ECO:0007669"/>
    <property type="project" value="InterPro"/>
</dbReference>
<protein>
    <submittedName>
        <fullName evidence="7">Integral membrane protein Srb</fullName>
    </submittedName>
</protein>
<dbReference type="GO" id="GO:0007606">
    <property type="term" value="P:sensory perception of chemical stimulus"/>
    <property type="evidence" value="ECO:0007669"/>
    <property type="project" value="InterPro"/>
</dbReference>
<accession>A0A0D8XML8</accession>
<gene>
    <name evidence="7" type="ORF">DICVIV_08922</name>
</gene>
<evidence type="ECO:0000256" key="3">
    <source>
        <dbReference type="ARBA" id="ARBA00022692"/>
    </source>
</evidence>